<dbReference type="CDD" id="cd00761">
    <property type="entry name" value="Glyco_tranf_GTA_type"/>
    <property type="match status" value="1"/>
</dbReference>
<sequence length="223" mass="25115">MIVVATNNGHRFLPELIRSIEECGDGGHEVVIVDTQSSAPEAQEYLSTLAAYSGPLRLSVDQTPYKGYDTGAYLHAFRKLAADSYIFLQDSACPKEPSWTEAFTSRLTYGVGCVPWLTFPLQWDEEGQLEFIRQQYRTDRVPPLGVFGPMFAASRESLLKLDQMKLLDAIPSTKVEQQAMERGWPLAFFLGGFGIRPIHTMFSERKLRTGEYGVLSKRLPKRS</sequence>
<evidence type="ECO:0000313" key="2">
    <source>
        <dbReference type="Proteomes" id="UP000662873"/>
    </source>
</evidence>
<name>A0A809R9J7_9BACT</name>
<dbReference type="Gene3D" id="3.90.550.10">
    <property type="entry name" value="Spore Coat Polysaccharide Biosynthesis Protein SpsA, Chain A"/>
    <property type="match status" value="1"/>
</dbReference>
<dbReference type="EMBL" id="AP021858">
    <property type="protein sequence ID" value="BBO24243.1"/>
    <property type="molecule type" value="Genomic_DNA"/>
</dbReference>
<evidence type="ECO:0000313" key="1">
    <source>
        <dbReference type="EMBL" id="BBO24243.1"/>
    </source>
</evidence>
<dbReference type="KEGG" id="npy:NPRO_18380"/>
<accession>A0A809R9J7</accession>
<protein>
    <submittedName>
        <fullName evidence="1">Uncharacterized protein</fullName>
    </submittedName>
</protein>
<dbReference type="Proteomes" id="UP000662873">
    <property type="component" value="Chromosome"/>
</dbReference>
<dbReference type="SUPFAM" id="SSF53448">
    <property type="entry name" value="Nucleotide-diphospho-sugar transferases"/>
    <property type="match status" value="1"/>
</dbReference>
<gene>
    <name evidence="1" type="ORF">NPRO_18380</name>
</gene>
<dbReference type="AlphaFoldDB" id="A0A809R9J7"/>
<reference evidence="1" key="1">
    <citation type="journal article" name="DNA Res.">
        <title>The physiological potential of anammox bacteria as revealed by their core genome structure.</title>
        <authorList>
            <person name="Okubo T."/>
            <person name="Toyoda A."/>
            <person name="Fukuhara K."/>
            <person name="Uchiyama I."/>
            <person name="Harigaya Y."/>
            <person name="Kuroiwa M."/>
            <person name="Suzuki T."/>
            <person name="Murakami Y."/>
            <person name="Suwa Y."/>
            <person name="Takami H."/>
        </authorList>
    </citation>
    <scope>NUCLEOTIDE SEQUENCE</scope>
    <source>
        <strain evidence="1">317325-2</strain>
    </source>
</reference>
<dbReference type="InterPro" id="IPR029044">
    <property type="entry name" value="Nucleotide-diphossugar_trans"/>
</dbReference>
<organism evidence="1 2">
    <name type="scientific">Candidatus Nitrosymbiomonas proteolyticus</name>
    <dbReference type="NCBI Taxonomy" id="2608984"/>
    <lineage>
        <taxon>Bacteria</taxon>
        <taxon>Bacillati</taxon>
        <taxon>Armatimonadota</taxon>
        <taxon>Armatimonadota incertae sedis</taxon>
        <taxon>Candidatus Nitrosymbiomonas</taxon>
    </lineage>
</organism>
<proteinExistence type="predicted"/>